<reference evidence="4" key="1">
    <citation type="journal article" date="2020" name="Stud. Mycol.">
        <title>101 Dothideomycetes genomes: a test case for predicting lifestyles and emergence of pathogens.</title>
        <authorList>
            <person name="Haridas S."/>
            <person name="Albert R."/>
            <person name="Binder M."/>
            <person name="Bloem J."/>
            <person name="Labutti K."/>
            <person name="Salamov A."/>
            <person name="Andreopoulos B."/>
            <person name="Baker S."/>
            <person name="Barry K."/>
            <person name="Bills G."/>
            <person name="Bluhm B."/>
            <person name="Cannon C."/>
            <person name="Castanera R."/>
            <person name="Culley D."/>
            <person name="Daum C."/>
            <person name="Ezra D."/>
            <person name="Gonzalez J."/>
            <person name="Henrissat B."/>
            <person name="Kuo A."/>
            <person name="Liang C."/>
            <person name="Lipzen A."/>
            <person name="Lutzoni F."/>
            <person name="Magnuson J."/>
            <person name="Mondo S."/>
            <person name="Nolan M."/>
            <person name="Ohm R."/>
            <person name="Pangilinan J."/>
            <person name="Park H.-J."/>
            <person name="Ramirez L."/>
            <person name="Alfaro M."/>
            <person name="Sun H."/>
            <person name="Tritt A."/>
            <person name="Yoshinaga Y."/>
            <person name="Zwiers L.-H."/>
            <person name="Turgeon B."/>
            <person name="Goodwin S."/>
            <person name="Spatafora J."/>
            <person name="Crous P."/>
            <person name="Grigoriev I."/>
        </authorList>
    </citation>
    <scope>NUCLEOTIDE SEQUENCE</scope>
    <source>
        <strain evidence="4">CBS 119687</strain>
    </source>
</reference>
<keyword evidence="3" id="KW-1133">Transmembrane helix</keyword>
<dbReference type="GO" id="GO:0022857">
    <property type="term" value="F:transmembrane transporter activity"/>
    <property type="evidence" value="ECO:0007669"/>
    <property type="project" value="InterPro"/>
</dbReference>
<gene>
    <name evidence="4" type="ORF">P153DRAFT_375087</name>
</gene>
<dbReference type="AlphaFoldDB" id="A0A6A6AGR4"/>
<evidence type="ECO:0000256" key="2">
    <source>
        <dbReference type="ARBA" id="ARBA00006727"/>
    </source>
</evidence>
<evidence type="ECO:0000256" key="1">
    <source>
        <dbReference type="ARBA" id="ARBA00004141"/>
    </source>
</evidence>
<evidence type="ECO:0000313" key="4">
    <source>
        <dbReference type="EMBL" id="KAF2130305.1"/>
    </source>
</evidence>
<organism evidence="4 5">
    <name type="scientific">Dothidotthia symphoricarpi CBS 119687</name>
    <dbReference type="NCBI Taxonomy" id="1392245"/>
    <lineage>
        <taxon>Eukaryota</taxon>
        <taxon>Fungi</taxon>
        <taxon>Dikarya</taxon>
        <taxon>Ascomycota</taxon>
        <taxon>Pezizomycotina</taxon>
        <taxon>Dothideomycetes</taxon>
        <taxon>Pleosporomycetidae</taxon>
        <taxon>Pleosporales</taxon>
        <taxon>Dothidotthiaceae</taxon>
        <taxon>Dothidotthia</taxon>
    </lineage>
</organism>
<dbReference type="SUPFAM" id="SSF103473">
    <property type="entry name" value="MFS general substrate transporter"/>
    <property type="match status" value="1"/>
</dbReference>
<feature type="transmembrane region" description="Helical" evidence="3">
    <location>
        <begin position="216"/>
        <end position="244"/>
    </location>
</feature>
<dbReference type="InterPro" id="IPR050327">
    <property type="entry name" value="Proton-linked_MCT"/>
</dbReference>
<feature type="transmembrane region" description="Helical" evidence="3">
    <location>
        <begin position="250"/>
        <end position="270"/>
    </location>
</feature>
<keyword evidence="5" id="KW-1185">Reference proteome</keyword>
<dbReference type="Proteomes" id="UP000799771">
    <property type="component" value="Unassembled WGS sequence"/>
</dbReference>
<keyword evidence="3" id="KW-0472">Membrane</keyword>
<dbReference type="Gene3D" id="1.20.1250.20">
    <property type="entry name" value="MFS general substrate transporter like domains"/>
    <property type="match status" value="1"/>
</dbReference>
<comment type="similarity">
    <text evidence="2">Belongs to the major facilitator superfamily. Monocarboxylate porter (TC 2.A.1.13) family.</text>
</comment>
<proteinExistence type="inferred from homology"/>
<feature type="transmembrane region" description="Helical" evidence="3">
    <location>
        <begin position="390"/>
        <end position="410"/>
    </location>
</feature>
<dbReference type="PANTHER" id="PTHR11360">
    <property type="entry name" value="MONOCARBOXYLATE TRANSPORTER"/>
    <property type="match status" value="1"/>
</dbReference>
<feature type="transmembrane region" description="Helical" evidence="3">
    <location>
        <begin position="305"/>
        <end position="329"/>
    </location>
</feature>
<dbReference type="RefSeq" id="XP_033524692.1">
    <property type="nucleotide sequence ID" value="XM_033669559.1"/>
</dbReference>
<dbReference type="InterPro" id="IPR036259">
    <property type="entry name" value="MFS_trans_sf"/>
</dbReference>
<accession>A0A6A6AGR4</accession>
<feature type="transmembrane region" description="Helical" evidence="3">
    <location>
        <begin position="74"/>
        <end position="90"/>
    </location>
</feature>
<feature type="transmembrane region" description="Helical" evidence="3">
    <location>
        <begin position="158"/>
        <end position="181"/>
    </location>
</feature>
<protein>
    <submittedName>
        <fullName evidence="4">MFS general substrate transporter</fullName>
    </submittedName>
</protein>
<dbReference type="InterPro" id="IPR011701">
    <property type="entry name" value="MFS"/>
</dbReference>
<dbReference type="GO" id="GO:0016020">
    <property type="term" value="C:membrane"/>
    <property type="evidence" value="ECO:0007669"/>
    <property type="project" value="UniProtKB-SubCell"/>
</dbReference>
<feature type="transmembrane region" description="Helical" evidence="3">
    <location>
        <begin position="132"/>
        <end position="152"/>
    </location>
</feature>
<comment type="subcellular location">
    <subcellularLocation>
        <location evidence="1">Membrane</location>
        <topology evidence="1">Multi-pass membrane protein</topology>
    </subcellularLocation>
</comment>
<name>A0A6A6AGR4_9PLEO</name>
<dbReference type="GeneID" id="54409991"/>
<dbReference type="PANTHER" id="PTHR11360:SF230">
    <property type="entry name" value="MONOCARBOXYLATE TRANSPORTER, PUTATIVE (AFU_ORTHOLOGUE AFUA_2G12790)-RELATED"/>
    <property type="match status" value="1"/>
</dbReference>
<dbReference type="EMBL" id="ML977504">
    <property type="protein sequence ID" value="KAF2130305.1"/>
    <property type="molecule type" value="Genomic_DNA"/>
</dbReference>
<feature type="transmembrane region" description="Helical" evidence="3">
    <location>
        <begin position="96"/>
        <end position="120"/>
    </location>
</feature>
<feature type="transmembrane region" description="Helical" evidence="3">
    <location>
        <begin position="277"/>
        <end position="299"/>
    </location>
</feature>
<keyword evidence="3" id="KW-0812">Transmembrane</keyword>
<evidence type="ECO:0000313" key="5">
    <source>
        <dbReference type="Proteomes" id="UP000799771"/>
    </source>
</evidence>
<dbReference type="Pfam" id="PF07690">
    <property type="entry name" value="MFS_1"/>
    <property type="match status" value="1"/>
</dbReference>
<sequence length="421" mass="44600">MDHPKEVAASTHSKLTRSIGFTQSIGTIQSYLAQNQLKDYSTPDVGWITGLYTFLGLFFGVQASPLIDMYGPRPLAPIATALTVGLYFLLAGCKLYWQFMLCLGVLGGPQAALAGTLGIACIGKLFVQRKGLAIGVALSRSSLGGVIFPLMLRELLGWTWAIRALAFLTTGLSMTGAICLLPFPRLHSPSAAVVTEKKKKYAAISFDAFRSGSFSFLTAGMVFLEFAIFGISGLLLTFAVGAGFAPDADYTRITILNGCSCLGHILLGVVGDQFGHFDVIIAMTIATAVVTGALFVPFTTSSMSVLYAFATLWGFGSGSWLSIMPVCVGKTCDPKEYGRCYGTYSSVVSSKETPISVTSTMNWAVSFAALLAIPVDGELLEAISPAASSGLYLAVVVLGSTCFFVTRGLVSGNMLVFRAHM</sequence>
<dbReference type="OrthoDB" id="6499973at2759"/>
<evidence type="ECO:0000256" key="3">
    <source>
        <dbReference type="SAM" id="Phobius"/>
    </source>
</evidence>
<feature type="transmembrane region" description="Helical" evidence="3">
    <location>
        <begin position="45"/>
        <end position="67"/>
    </location>
</feature>